<dbReference type="OrthoDB" id="1739831at2"/>
<evidence type="ECO:0008006" key="3">
    <source>
        <dbReference type="Google" id="ProtNLM"/>
    </source>
</evidence>
<dbReference type="Proteomes" id="UP000245380">
    <property type="component" value="Unassembled WGS sequence"/>
</dbReference>
<sequence length="129" mass="14476">MFSVAVRAVTASFRTCEQCGKVFLGVRKICDACFAKEEQEFELVSDYLRDHPNAQAKEVSDETGVEVAHVMKWVKEGRLIARINYACERCGATIHGGRYCAECTAELGRDLQKTKAALLRSNDGYYSKR</sequence>
<evidence type="ECO:0000313" key="2">
    <source>
        <dbReference type="Proteomes" id="UP000245380"/>
    </source>
</evidence>
<organism evidence="1 2">
    <name type="scientific">Sulfoacidibacillus thermotolerans</name>
    <name type="common">Acidibacillus sulfuroxidans</name>
    <dbReference type="NCBI Taxonomy" id="1765684"/>
    <lineage>
        <taxon>Bacteria</taxon>
        <taxon>Bacillati</taxon>
        <taxon>Bacillota</taxon>
        <taxon>Bacilli</taxon>
        <taxon>Bacillales</taxon>
        <taxon>Alicyclobacillaceae</taxon>
        <taxon>Sulfoacidibacillus</taxon>
    </lineage>
</organism>
<evidence type="ECO:0000313" key="1">
    <source>
        <dbReference type="EMBL" id="PWI57738.1"/>
    </source>
</evidence>
<dbReference type="RefSeq" id="WP_109430484.1">
    <property type="nucleotide sequence ID" value="NZ_MPDK01000009.1"/>
</dbReference>
<gene>
    <name evidence="1" type="ORF">BM613_07060</name>
</gene>
<comment type="caution">
    <text evidence="1">The sequence shown here is derived from an EMBL/GenBank/DDBJ whole genome shotgun (WGS) entry which is preliminary data.</text>
</comment>
<name>A0A2U3D8Y4_SULT2</name>
<protein>
    <recommendedName>
        <fullName evidence="3">Flagellar protein</fullName>
    </recommendedName>
</protein>
<accession>A0A2U3D8Y4</accession>
<dbReference type="AlphaFoldDB" id="A0A2U3D8Y4"/>
<keyword evidence="2" id="KW-1185">Reference proteome</keyword>
<dbReference type="EMBL" id="MPDK01000009">
    <property type="protein sequence ID" value="PWI57738.1"/>
    <property type="molecule type" value="Genomic_DNA"/>
</dbReference>
<reference evidence="1 2" key="1">
    <citation type="submission" date="2016-11" db="EMBL/GenBank/DDBJ databases">
        <title>Comparative genomics of Acidibacillus ferroxidans species.</title>
        <authorList>
            <person name="Oliveira G."/>
            <person name="Nunes G."/>
            <person name="Oliveira R."/>
            <person name="Araujo F."/>
            <person name="Salim A."/>
            <person name="Scholte L."/>
            <person name="Morais D."/>
            <person name="Nancucheo I."/>
            <person name="Johnson D.B."/>
            <person name="Grail B."/>
            <person name="Bittencourt J."/>
            <person name="Valadares R."/>
        </authorList>
    </citation>
    <scope>NUCLEOTIDE SEQUENCE [LARGE SCALE GENOMIC DNA]</scope>
    <source>
        <strain evidence="1 2">Y002</strain>
    </source>
</reference>
<proteinExistence type="predicted"/>